<dbReference type="NCBIfam" id="TIGR00065">
    <property type="entry name" value="ftsZ"/>
    <property type="match status" value="1"/>
</dbReference>
<evidence type="ECO:0000256" key="6">
    <source>
        <dbReference type="NCBIfam" id="TIGR00065"/>
    </source>
</evidence>
<dbReference type="PRINTS" id="PR00423">
    <property type="entry name" value="CELLDVISFTSZ"/>
</dbReference>
<dbReference type="SUPFAM" id="SSF52490">
    <property type="entry name" value="Tubulin nucleotide-binding domain-like"/>
    <property type="match status" value="1"/>
</dbReference>
<evidence type="ECO:0000313" key="11">
    <source>
        <dbReference type="EMBL" id="CAA9479064.1"/>
    </source>
</evidence>
<protein>
    <recommendedName>
        <fullName evidence="5 6">Cell division protein FtsZ</fullName>
    </recommendedName>
</protein>
<dbReference type="SUPFAM" id="SSF55307">
    <property type="entry name" value="Tubulin C-terminal domain-like"/>
    <property type="match status" value="1"/>
</dbReference>
<dbReference type="EMBL" id="CADCVR010000019">
    <property type="protein sequence ID" value="CAA9479064.1"/>
    <property type="molecule type" value="Genomic_DNA"/>
</dbReference>
<dbReference type="GO" id="GO:0005525">
    <property type="term" value="F:GTP binding"/>
    <property type="evidence" value="ECO:0007669"/>
    <property type="project" value="UniProtKB-UniRule"/>
</dbReference>
<dbReference type="InterPro" id="IPR024757">
    <property type="entry name" value="FtsZ_C"/>
</dbReference>
<dbReference type="InterPro" id="IPR000158">
    <property type="entry name" value="Cell_div_FtsZ"/>
</dbReference>
<dbReference type="InterPro" id="IPR003008">
    <property type="entry name" value="Tubulin_FtsZ_GTPase"/>
</dbReference>
<dbReference type="Pfam" id="PF00091">
    <property type="entry name" value="Tubulin"/>
    <property type="match status" value="1"/>
</dbReference>
<accession>A0A6J4RQ32</accession>
<evidence type="ECO:0000256" key="7">
    <source>
        <dbReference type="RuleBase" id="RU000631"/>
    </source>
</evidence>
<dbReference type="PANTHER" id="PTHR30314:SF3">
    <property type="entry name" value="MITOCHONDRIAL DIVISION PROTEIN FSZA"/>
    <property type="match status" value="1"/>
</dbReference>
<dbReference type="InterPro" id="IPR020805">
    <property type="entry name" value="Cell_div_FtsZ_CS"/>
</dbReference>
<keyword evidence="5 7" id="KW-0132">Cell division</keyword>
<feature type="compositionally biased region" description="Basic and acidic residues" evidence="8">
    <location>
        <begin position="40"/>
        <end position="50"/>
    </location>
</feature>
<feature type="compositionally biased region" description="Low complexity" evidence="8">
    <location>
        <begin position="21"/>
        <end position="32"/>
    </location>
</feature>
<keyword evidence="5" id="KW-0963">Cytoplasm</keyword>
<dbReference type="GO" id="GO:0032153">
    <property type="term" value="C:cell division site"/>
    <property type="evidence" value="ECO:0007669"/>
    <property type="project" value="UniProtKB-UniRule"/>
</dbReference>
<comment type="similarity">
    <text evidence="1 5 7">Belongs to the FtsZ family.</text>
</comment>
<evidence type="ECO:0000259" key="10">
    <source>
        <dbReference type="SMART" id="SM00865"/>
    </source>
</evidence>
<dbReference type="GO" id="GO:0043093">
    <property type="term" value="P:FtsZ-dependent cytokinesis"/>
    <property type="evidence" value="ECO:0007669"/>
    <property type="project" value="UniProtKB-UniRule"/>
</dbReference>
<gene>
    <name evidence="5" type="primary">ftsZ</name>
    <name evidence="11" type="ORF">AVDCRST_MAG53-653</name>
</gene>
<evidence type="ECO:0000256" key="1">
    <source>
        <dbReference type="ARBA" id="ARBA00009690"/>
    </source>
</evidence>
<dbReference type="AlphaFoldDB" id="A0A6J4RQ32"/>
<evidence type="ECO:0000256" key="8">
    <source>
        <dbReference type="SAM" id="MobiDB-lite"/>
    </source>
</evidence>
<dbReference type="GO" id="GO:0003924">
    <property type="term" value="F:GTPase activity"/>
    <property type="evidence" value="ECO:0007669"/>
    <property type="project" value="UniProtKB-UniRule"/>
</dbReference>
<dbReference type="GO" id="GO:0000917">
    <property type="term" value="P:division septum assembly"/>
    <property type="evidence" value="ECO:0007669"/>
    <property type="project" value="UniProtKB-KW"/>
</dbReference>
<organism evidence="11">
    <name type="scientific">uncultured Solirubrobacteraceae bacterium</name>
    <dbReference type="NCBI Taxonomy" id="1162706"/>
    <lineage>
        <taxon>Bacteria</taxon>
        <taxon>Bacillati</taxon>
        <taxon>Actinomycetota</taxon>
        <taxon>Thermoleophilia</taxon>
        <taxon>Solirubrobacterales</taxon>
        <taxon>Solirubrobacteraceae</taxon>
        <taxon>environmental samples</taxon>
    </lineage>
</organism>
<evidence type="ECO:0000256" key="2">
    <source>
        <dbReference type="ARBA" id="ARBA00022741"/>
    </source>
</evidence>
<dbReference type="Gene3D" id="3.40.50.1440">
    <property type="entry name" value="Tubulin/FtsZ, GTPase domain"/>
    <property type="match status" value="1"/>
</dbReference>
<evidence type="ECO:0000259" key="9">
    <source>
        <dbReference type="SMART" id="SM00864"/>
    </source>
</evidence>
<sequence>MPSSTDRLRSAFSSEEGSQTPAPAVVAPRGAPVNPPQRAYESDPFARHETPSPWGEVRPVGQPVIRVVGVGGAGVNAVNRMVEAEVGGVEFIAINTDVQSLQQSTANVTLHIGPSITRGLGAGSNPELGRASAMEEYDKIKALLKGADMVFIAAGAGGGTGTGAAPVVARIARELGALTVGIITKPFGFEGTRRAAQAEQGISGFGEEVDTLIVVPNNRLLSVLDKKTSMVDAFRVADDVLRQGVQGISDLVTLPGLINLDFADVRTIMSDAGPALLGIGMGTGEERAIDAAHHAVESPLLETSMDGARKILLSITSGQDLSLWEVNAAAKAVAEAAHPDANIIFGAMVDERLDDQVWVTVVATGFGGPAGRPPRPRLEEPAGEPRVQRRQSARDPAPPRRSGLGVTELDVPEFVPRR</sequence>
<keyword evidence="4 5" id="KW-0717">Septation</keyword>
<dbReference type="InterPro" id="IPR036525">
    <property type="entry name" value="Tubulin/FtsZ_GTPase_sf"/>
</dbReference>
<dbReference type="FunFam" id="3.40.50.1440:FF:000001">
    <property type="entry name" value="Cell division protein FtsZ"/>
    <property type="match status" value="1"/>
</dbReference>
<evidence type="ECO:0000256" key="4">
    <source>
        <dbReference type="ARBA" id="ARBA00023210"/>
    </source>
</evidence>
<dbReference type="Pfam" id="PF12327">
    <property type="entry name" value="FtsZ_C"/>
    <property type="match status" value="1"/>
</dbReference>
<feature type="binding site" evidence="5">
    <location>
        <begin position="72"/>
        <end position="76"/>
    </location>
    <ligand>
        <name>GTP</name>
        <dbReference type="ChEBI" id="CHEBI:37565"/>
    </ligand>
</feature>
<keyword evidence="3 5" id="KW-0342">GTP-binding</keyword>
<name>A0A6J4RQ32_9ACTN</name>
<comment type="function">
    <text evidence="5 7">Essential cell division protein that forms a contractile ring structure (Z ring) at the future cell division site. The regulation of the ring assembly controls the timing and the location of cell division. One of the functions of the FtsZ ring is to recruit other cell division proteins to the septum to produce a new cell wall between the dividing cells. Binds GTP and shows GTPase activity.</text>
</comment>
<dbReference type="GO" id="GO:0005737">
    <property type="term" value="C:cytoplasm"/>
    <property type="evidence" value="ECO:0007669"/>
    <property type="project" value="UniProtKB-SubCell"/>
</dbReference>
<dbReference type="InterPro" id="IPR008280">
    <property type="entry name" value="Tub_FtsZ_C"/>
</dbReference>
<feature type="binding site" evidence="5">
    <location>
        <position position="190"/>
    </location>
    <ligand>
        <name>GTP</name>
        <dbReference type="ChEBI" id="CHEBI:37565"/>
    </ligand>
</feature>
<feature type="domain" description="Tubulin/FtsZ GTPase" evidence="9">
    <location>
        <begin position="64"/>
        <end position="256"/>
    </location>
</feature>
<proteinExistence type="inferred from homology"/>
<feature type="binding site" evidence="5">
    <location>
        <position position="238"/>
    </location>
    <ligand>
        <name>GTP</name>
        <dbReference type="ChEBI" id="CHEBI:37565"/>
    </ligand>
</feature>
<reference evidence="11" key="1">
    <citation type="submission" date="2020-02" db="EMBL/GenBank/DDBJ databases">
        <authorList>
            <person name="Meier V. D."/>
        </authorList>
    </citation>
    <scope>NUCLEOTIDE SEQUENCE</scope>
    <source>
        <strain evidence="11">AVDCRST_MAG53</strain>
    </source>
</reference>
<comment type="subcellular location">
    <subcellularLocation>
        <location evidence="5">Cytoplasm</location>
    </subcellularLocation>
    <text evidence="5">Assembles at midcell at the inner surface of the cytoplasmic membrane.</text>
</comment>
<evidence type="ECO:0000256" key="5">
    <source>
        <dbReference type="HAMAP-Rule" id="MF_00909"/>
    </source>
</evidence>
<dbReference type="InterPro" id="IPR037103">
    <property type="entry name" value="Tubulin/FtsZ-like_C"/>
</dbReference>
<feature type="binding site" evidence="5">
    <location>
        <position position="194"/>
    </location>
    <ligand>
        <name>GTP</name>
        <dbReference type="ChEBI" id="CHEBI:37565"/>
    </ligand>
</feature>
<dbReference type="HAMAP" id="MF_00909">
    <property type="entry name" value="FtsZ"/>
    <property type="match status" value="1"/>
</dbReference>
<keyword evidence="5 7" id="KW-0131">Cell cycle</keyword>
<dbReference type="CDD" id="cd02201">
    <property type="entry name" value="FtsZ_type1"/>
    <property type="match status" value="1"/>
</dbReference>
<dbReference type="SMART" id="SM00864">
    <property type="entry name" value="Tubulin"/>
    <property type="match status" value="1"/>
</dbReference>
<dbReference type="PANTHER" id="PTHR30314">
    <property type="entry name" value="CELL DIVISION PROTEIN FTSZ-RELATED"/>
    <property type="match status" value="1"/>
</dbReference>
<dbReference type="PROSITE" id="PS01134">
    <property type="entry name" value="FTSZ_1"/>
    <property type="match status" value="1"/>
</dbReference>
<dbReference type="SMART" id="SM00865">
    <property type="entry name" value="Tubulin_C"/>
    <property type="match status" value="1"/>
</dbReference>
<feature type="compositionally biased region" description="Polar residues" evidence="8">
    <location>
        <begin position="1"/>
        <end position="20"/>
    </location>
</feature>
<dbReference type="Gene3D" id="3.30.1330.20">
    <property type="entry name" value="Tubulin/FtsZ, C-terminal domain"/>
    <property type="match status" value="1"/>
</dbReference>
<comment type="subunit">
    <text evidence="5">Homodimer. Polymerizes to form a dynamic ring structure in a strictly GTP-dependent manner. Interacts directly with several other division proteins.</text>
</comment>
<dbReference type="InterPro" id="IPR018316">
    <property type="entry name" value="Tubulin/FtsZ_2-layer-sand-dom"/>
</dbReference>
<keyword evidence="2 5" id="KW-0547">Nucleotide-binding</keyword>
<dbReference type="InterPro" id="IPR045061">
    <property type="entry name" value="FtsZ/CetZ"/>
</dbReference>
<evidence type="ECO:0000256" key="3">
    <source>
        <dbReference type="ARBA" id="ARBA00023134"/>
    </source>
</evidence>
<feature type="region of interest" description="Disordered" evidence="8">
    <location>
        <begin position="1"/>
        <end position="57"/>
    </location>
</feature>
<feature type="region of interest" description="Disordered" evidence="8">
    <location>
        <begin position="366"/>
        <end position="418"/>
    </location>
</feature>
<dbReference type="GO" id="GO:0051258">
    <property type="term" value="P:protein polymerization"/>
    <property type="evidence" value="ECO:0007669"/>
    <property type="project" value="UniProtKB-UniRule"/>
</dbReference>
<dbReference type="PROSITE" id="PS01135">
    <property type="entry name" value="FTSZ_2"/>
    <property type="match status" value="1"/>
</dbReference>
<feature type="domain" description="Tubulin/FtsZ 2-layer sandwich" evidence="10">
    <location>
        <begin position="258"/>
        <end position="375"/>
    </location>
</feature>
<feature type="binding site" evidence="5">
    <location>
        <begin position="159"/>
        <end position="161"/>
    </location>
    <ligand>
        <name>GTP</name>
        <dbReference type="ChEBI" id="CHEBI:37565"/>
    </ligand>
</feature>